<evidence type="ECO:0000256" key="2">
    <source>
        <dbReference type="ARBA" id="ARBA00022679"/>
    </source>
</evidence>
<dbReference type="SUPFAM" id="SSF53448">
    <property type="entry name" value="Nucleotide-diphospho-sugar transferases"/>
    <property type="match status" value="1"/>
</dbReference>
<accession>A0A172X0N2</accession>
<dbReference type="AlphaFoldDB" id="A0A172X0N2"/>
<reference evidence="4" key="1">
    <citation type="journal article" date="2016" name="PLoS ONE">
        <title>Genetic Diversity of O-Antigens in Hafnia alvei and the Development of a Suspension Array for Serotype Detection.</title>
        <authorList>
            <person name="Duan Z."/>
            <person name="Niedziela T."/>
            <person name="Lugowski C."/>
            <person name="Cao B."/>
            <person name="Wang T."/>
            <person name="Xu L."/>
            <person name="Yang B."/>
            <person name="Liu B."/>
            <person name="Wang L."/>
        </authorList>
    </citation>
    <scope>NUCLEOTIDE SEQUENCE</scope>
    <source>
        <strain evidence="4">PCM1223</strain>
    </source>
</reference>
<name>A0A172X0N2_HAFAL</name>
<dbReference type="CDD" id="cd00761">
    <property type="entry name" value="Glyco_tranf_GTA_type"/>
    <property type="match status" value="1"/>
</dbReference>
<sequence length="323" mass="37475">MRDKKILSIIMPVYNVEDYVRDSIYSVISQNEFDDMVELIIVNDGATDSSGEIIENILAVEENKNIIYLTQENQGLSAARNTGLSVARGEFIGYLDSDDLLHSKFLKIILSILLDKNNADIIRYNYSFFKGDRSNIDESNFKDTSFYLKRFYGEDIIKHEINDGSWYAWRRIYKRNLFDGTLFPQGKKYEDVITIPSIVLKAKELIDLNIPLVYYRSNPMGITKNTSARESLDVLYSIECFKYRAVPKGVSDSLIREFNLSVVKIFINLVCLSKNTKMKFLFTLHAIRLGKYNFHFGEYSSLLRHYFICRLKGIISKAWRALK</sequence>
<gene>
    <name evidence="4" type="primary">epsJ</name>
</gene>
<protein>
    <submittedName>
        <fullName evidence="4">Putative glycosyltransferase EpsJ</fullName>
        <ecNumber evidence="4">2.4.-.-</ecNumber>
    </submittedName>
</protein>
<dbReference type="InterPro" id="IPR029044">
    <property type="entry name" value="Nucleotide-diphossugar_trans"/>
</dbReference>
<dbReference type="PANTHER" id="PTHR22916">
    <property type="entry name" value="GLYCOSYLTRANSFERASE"/>
    <property type="match status" value="1"/>
</dbReference>
<dbReference type="InterPro" id="IPR001173">
    <property type="entry name" value="Glyco_trans_2-like"/>
</dbReference>
<dbReference type="Gene3D" id="3.90.550.10">
    <property type="entry name" value="Spore Coat Polysaccharide Biosynthesis Protein SpsA, Chain A"/>
    <property type="match status" value="1"/>
</dbReference>
<dbReference type="Pfam" id="PF00535">
    <property type="entry name" value="Glycos_transf_2"/>
    <property type="match status" value="1"/>
</dbReference>
<evidence type="ECO:0000259" key="3">
    <source>
        <dbReference type="Pfam" id="PF00535"/>
    </source>
</evidence>
<evidence type="ECO:0000256" key="1">
    <source>
        <dbReference type="ARBA" id="ARBA00022676"/>
    </source>
</evidence>
<keyword evidence="1 4" id="KW-0328">Glycosyltransferase</keyword>
<feature type="domain" description="Glycosyltransferase 2-like" evidence="3">
    <location>
        <begin position="8"/>
        <end position="158"/>
    </location>
</feature>
<keyword evidence="2 4" id="KW-0808">Transferase</keyword>
<proteinExistence type="predicted"/>
<dbReference type="GO" id="GO:0016758">
    <property type="term" value="F:hexosyltransferase activity"/>
    <property type="evidence" value="ECO:0007669"/>
    <property type="project" value="UniProtKB-ARBA"/>
</dbReference>
<dbReference type="EC" id="2.4.-.-" evidence="4"/>
<dbReference type="EMBL" id="KX117096">
    <property type="protein sequence ID" value="ANF30188.1"/>
    <property type="molecule type" value="Genomic_DNA"/>
</dbReference>
<organism evidence="4">
    <name type="scientific">Hafnia alvei</name>
    <dbReference type="NCBI Taxonomy" id="569"/>
    <lineage>
        <taxon>Bacteria</taxon>
        <taxon>Pseudomonadati</taxon>
        <taxon>Pseudomonadota</taxon>
        <taxon>Gammaproteobacteria</taxon>
        <taxon>Enterobacterales</taxon>
        <taxon>Hafniaceae</taxon>
        <taxon>Hafnia</taxon>
    </lineage>
</organism>
<evidence type="ECO:0000313" key="4">
    <source>
        <dbReference type="EMBL" id="ANF30188.1"/>
    </source>
</evidence>
<dbReference type="PANTHER" id="PTHR22916:SF51">
    <property type="entry name" value="GLYCOSYLTRANSFERASE EPSH-RELATED"/>
    <property type="match status" value="1"/>
</dbReference>